<gene>
    <name evidence="3" type="ORF">DRV85_15935</name>
</gene>
<dbReference type="GO" id="GO:0051015">
    <property type="term" value="F:actin filament binding"/>
    <property type="evidence" value="ECO:0007669"/>
    <property type="project" value="TreeGrafter"/>
</dbReference>
<comment type="caution">
    <text evidence="3">The sequence shown here is derived from an EMBL/GenBank/DDBJ whole genome shotgun (WGS) entry which is preliminary data.</text>
</comment>
<dbReference type="PANTHER" id="PTHR10672:SF21">
    <property type="entry name" value="CLASS II ALDOLASE_ADDUCIN N-TERMINAL DOMAIN-CONTAINING PROTEIN"/>
    <property type="match status" value="1"/>
</dbReference>
<evidence type="ECO:0000259" key="2">
    <source>
        <dbReference type="SMART" id="SM01007"/>
    </source>
</evidence>
<dbReference type="Gene3D" id="3.40.225.10">
    <property type="entry name" value="Class II aldolase/adducin N-terminal domain"/>
    <property type="match status" value="1"/>
</dbReference>
<comment type="similarity">
    <text evidence="1">Belongs to the aldolase class II family.</text>
</comment>
<evidence type="ECO:0000256" key="1">
    <source>
        <dbReference type="ARBA" id="ARBA00037961"/>
    </source>
</evidence>
<dbReference type="Proteomes" id="UP000253370">
    <property type="component" value="Unassembled WGS sequence"/>
</dbReference>
<dbReference type="NCBIfam" id="NF005689">
    <property type="entry name" value="PRK07490.1"/>
    <property type="match status" value="1"/>
</dbReference>
<name>A0A365U537_9RHOB</name>
<dbReference type="OrthoDB" id="5291399at2"/>
<keyword evidence="4" id="KW-1185">Reference proteome</keyword>
<reference evidence="3 4" key="1">
    <citation type="submission" date="2018-07" db="EMBL/GenBank/DDBJ databases">
        <title>Rhodosalinus sp. strain E84T genomic sequence and assembly.</title>
        <authorList>
            <person name="Liu Z.-W."/>
            <person name="Lu D.-C."/>
        </authorList>
    </citation>
    <scope>NUCLEOTIDE SEQUENCE [LARGE SCALE GENOMIC DNA]</scope>
    <source>
        <strain evidence="3 4">E84</strain>
    </source>
</reference>
<dbReference type="RefSeq" id="WP_113290477.1">
    <property type="nucleotide sequence ID" value="NZ_QNTQ01000017.1"/>
</dbReference>
<dbReference type="SUPFAM" id="SSF53639">
    <property type="entry name" value="AraD/HMP-PK domain-like"/>
    <property type="match status" value="1"/>
</dbReference>
<accession>A0A365U537</accession>
<dbReference type="Pfam" id="PF00596">
    <property type="entry name" value="Aldolase_II"/>
    <property type="match status" value="1"/>
</dbReference>
<dbReference type="AlphaFoldDB" id="A0A365U537"/>
<dbReference type="PANTHER" id="PTHR10672">
    <property type="entry name" value="ADDUCIN"/>
    <property type="match status" value="1"/>
</dbReference>
<proteinExistence type="inferred from homology"/>
<evidence type="ECO:0000313" key="4">
    <source>
        <dbReference type="Proteomes" id="UP000253370"/>
    </source>
</evidence>
<dbReference type="SMART" id="SM01007">
    <property type="entry name" value="Aldolase_II"/>
    <property type="match status" value="1"/>
</dbReference>
<dbReference type="InterPro" id="IPR036409">
    <property type="entry name" value="Aldolase_II/adducin_N_sf"/>
</dbReference>
<dbReference type="InterPro" id="IPR051017">
    <property type="entry name" value="Aldolase-II_Adducin_sf"/>
</dbReference>
<dbReference type="GO" id="GO:0005856">
    <property type="term" value="C:cytoskeleton"/>
    <property type="evidence" value="ECO:0007669"/>
    <property type="project" value="TreeGrafter"/>
</dbReference>
<dbReference type="InterPro" id="IPR001303">
    <property type="entry name" value="Aldolase_II/adducin_N"/>
</dbReference>
<feature type="domain" description="Class II aldolase/adducin N-terminal" evidence="2">
    <location>
        <begin position="13"/>
        <end position="191"/>
    </location>
</feature>
<protein>
    <recommendedName>
        <fullName evidence="2">Class II aldolase/adducin N-terminal domain-containing protein</fullName>
    </recommendedName>
</protein>
<sequence>MKDVHHDEKTIRAELAAALRWFDRLGMNEGIANHVSHDMGDGTFLLNPYGVHWSVIRASDLARLASDCDTGAVGDNIDPTAWAIHGAMHRHVPQARCVMHLHSRAGTALSCLADPTLPPIDQNAMRFFGRVAIDMGFDGMGLGDEAERLAGALGSRRILLMAQHGVLVVGDSVAQCLDDLYYFEKAADTYLLALATGRALNIASAEIAEKTARQWEAYPGFAARHLAAIRQVLDAEGAEYAA</sequence>
<dbReference type="EMBL" id="QNTQ01000017">
    <property type="protein sequence ID" value="RBI83412.1"/>
    <property type="molecule type" value="Genomic_DNA"/>
</dbReference>
<organism evidence="3 4">
    <name type="scientific">Rhodosalinus halophilus</name>
    <dbReference type="NCBI Taxonomy" id="2259333"/>
    <lineage>
        <taxon>Bacteria</taxon>
        <taxon>Pseudomonadati</taxon>
        <taxon>Pseudomonadota</taxon>
        <taxon>Alphaproteobacteria</taxon>
        <taxon>Rhodobacterales</taxon>
        <taxon>Paracoccaceae</taxon>
        <taxon>Rhodosalinus</taxon>
    </lineage>
</organism>
<evidence type="ECO:0000313" key="3">
    <source>
        <dbReference type="EMBL" id="RBI83412.1"/>
    </source>
</evidence>